<organism evidence="1 2">
    <name type="scientific">Sphingobacterium hungaricum</name>
    <dbReference type="NCBI Taxonomy" id="2082723"/>
    <lineage>
        <taxon>Bacteria</taxon>
        <taxon>Pseudomonadati</taxon>
        <taxon>Bacteroidota</taxon>
        <taxon>Sphingobacteriia</taxon>
        <taxon>Sphingobacteriales</taxon>
        <taxon>Sphingobacteriaceae</taxon>
        <taxon>Sphingobacterium</taxon>
    </lineage>
</organism>
<accession>A0A928YP90</accession>
<dbReference type="EMBL" id="PRDK01000002">
    <property type="protein sequence ID" value="MBE8712694.1"/>
    <property type="molecule type" value="Genomic_DNA"/>
</dbReference>
<gene>
    <name evidence="1" type="ORF">C4F49_03235</name>
</gene>
<dbReference type="AlphaFoldDB" id="A0A928YP90"/>
<protein>
    <submittedName>
        <fullName evidence="1">Uncharacterized protein</fullName>
    </submittedName>
</protein>
<keyword evidence="2" id="KW-1185">Reference proteome</keyword>
<proteinExistence type="predicted"/>
<dbReference type="Proteomes" id="UP000616201">
    <property type="component" value="Unassembled WGS sequence"/>
</dbReference>
<reference evidence="1" key="1">
    <citation type="submission" date="2018-02" db="EMBL/GenBank/DDBJ databases">
        <authorList>
            <person name="Vasarhelyi B.M."/>
            <person name="Deshmukh S."/>
            <person name="Balint B."/>
            <person name="Kukolya J."/>
        </authorList>
    </citation>
    <scope>NUCLEOTIDE SEQUENCE</scope>
    <source>
        <strain evidence="1">KB22</strain>
    </source>
</reference>
<evidence type="ECO:0000313" key="1">
    <source>
        <dbReference type="EMBL" id="MBE8712694.1"/>
    </source>
</evidence>
<sequence>MLYTDCSSIKATEVETDKNIVYICASKNGKRYHFTKNCRGLSNCRAKIVKTTIYKAKKQGKTLCGWED</sequence>
<name>A0A928YP90_9SPHI</name>
<comment type="caution">
    <text evidence="1">The sequence shown here is derived from an EMBL/GenBank/DDBJ whole genome shotgun (WGS) entry which is preliminary data.</text>
</comment>
<evidence type="ECO:0000313" key="2">
    <source>
        <dbReference type="Proteomes" id="UP000616201"/>
    </source>
</evidence>